<dbReference type="AlphaFoldDB" id="A0A5B7JU70"/>
<protein>
    <submittedName>
        <fullName evidence="1">Uncharacterized protein</fullName>
    </submittedName>
</protein>
<dbReference type="Proteomes" id="UP000324222">
    <property type="component" value="Unassembled WGS sequence"/>
</dbReference>
<accession>A0A5B7JU70</accession>
<sequence>MMPAHSVVLVQTRLAELPRPRRRARAASQYHYERYRELRVFNGGPGASVLPGPVGEAVQLPGERTP</sequence>
<keyword evidence="2" id="KW-1185">Reference proteome</keyword>
<dbReference type="EMBL" id="VSRR010103855">
    <property type="protein sequence ID" value="MPC95884.1"/>
    <property type="molecule type" value="Genomic_DNA"/>
</dbReference>
<evidence type="ECO:0000313" key="2">
    <source>
        <dbReference type="Proteomes" id="UP000324222"/>
    </source>
</evidence>
<reference evidence="1 2" key="1">
    <citation type="submission" date="2019-05" db="EMBL/GenBank/DDBJ databases">
        <title>Another draft genome of Portunus trituberculatus and its Hox gene families provides insights of decapod evolution.</title>
        <authorList>
            <person name="Jeong J.-H."/>
            <person name="Song I."/>
            <person name="Kim S."/>
            <person name="Choi T."/>
            <person name="Kim D."/>
            <person name="Ryu S."/>
            <person name="Kim W."/>
        </authorList>
    </citation>
    <scope>NUCLEOTIDE SEQUENCE [LARGE SCALE GENOMIC DNA]</scope>
    <source>
        <tissue evidence="1">Muscle</tissue>
    </source>
</reference>
<organism evidence="1 2">
    <name type="scientific">Portunus trituberculatus</name>
    <name type="common">Swimming crab</name>
    <name type="synonym">Neptunus trituberculatus</name>
    <dbReference type="NCBI Taxonomy" id="210409"/>
    <lineage>
        <taxon>Eukaryota</taxon>
        <taxon>Metazoa</taxon>
        <taxon>Ecdysozoa</taxon>
        <taxon>Arthropoda</taxon>
        <taxon>Crustacea</taxon>
        <taxon>Multicrustacea</taxon>
        <taxon>Malacostraca</taxon>
        <taxon>Eumalacostraca</taxon>
        <taxon>Eucarida</taxon>
        <taxon>Decapoda</taxon>
        <taxon>Pleocyemata</taxon>
        <taxon>Brachyura</taxon>
        <taxon>Eubrachyura</taxon>
        <taxon>Portunoidea</taxon>
        <taxon>Portunidae</taxon>
        <taxon>Portuninae</taxon>
        <taxon>Portunus</taxon>
    </lineage>
</organism>
<gene>
    <name evidence="1" type="ORF">E2C01_091113</name>
</gene>
<name>A0A5B7JU70_PORTR</name>
<comment type="caution">
    <text evidence="1">The sequence shown here is derived from an EMBL/GenBank/DDBJ whole genome shotgun (WGS) entry which is preliminary data.</text>
</comment>
<proteinExistence type="predicted"/>
<evidence type="ECO:0000313" key="1">
    <source>
        <dbReference type="EMBL" id="MPC95884.1"/>
    </source>
</evidence>